<dbReference type="SUPFAM" id="SSF54637">
    <property type="entry name" value="Thioesterase/thiol ester dehydrase-isomerase"/>
    <property type="match status" value="1"/>
</dbReference>
<protein>
    <recommendedName>
        <fullName evidence="3">Thioesterase domain-containing protein</fullName>
    </recommendedName>
</protein>
<accession>A0A918P5H8</accession>
<evidence type="ECO:0000256" key="2">
    <source>
        <dbReference type="ARBA" id="ARBA00022801"/>
    </source>
</evidence>
<evidence type="ECO:0000259" key="3">
    <source>
        <dbReference type="Pfam" id="PF03061"/>
    </source>
</evidence>
<dbReference type="EMBL" id="BMYX01000017">
    <property type="protein sequence ID" value="GGY22213.1"/>
    <property type="molecule type" value="Genomic_DNA"/>
</dbReference>
<gene>
    <name evidence="4" type="ORF">GCM10011289_27340</name>
</gene>
<dbReference type="InterPro" id="IPR029069">
    <property type="entry name" value="HotDog_dom_sf"/>
</dbReference>
<proteinExistence type="inferred from homology"/>
<comment type="caution">
    <text evidence="4">The sequence shown here is derived from an EMBL/GenBank/DDBJ whole genome shotgun (WGS) entry which is preliminary data.</text>
</comment>
<evidence type="ECO:0000313" key="5">
    <source>
        <dbReference type="Proteomes" id="UP000645257"/>
    </source>
</evidence>
<name>A0A918P5H8_9NEIS</name>
<dbReference type="InterPro" id="IPR003736">
    <property type="entry name" value="PAAI_dom"/>
</dbReference>
<comment type="similarity">
    <text evidence="1">Belongs to the thioesterase PaaI family.</text>
</comment>
<dbReference type="PANTHER" id="PTHR21660:SF1">
    <property type="entry name" value="ACYL-COENZYME A THIOESTERASE 13"/>
    <property type="match status" value="1"/>
</dbReference>
<reference evidence="4" key="2">
    <citation type="submission" date="2020-09" db="EMBL/GenBank/DDBJ databases">
        <authorList>
            <person name="Sun Q."/>
            <person name="Kim S."/>
        </authorList>
    </citation>
    <scope>NUCLEOTIDE SEQUENCE</scope>
    <source>
        <strain evidence="4">KCTC 32182</strain>
    </source>
</reference>
<dbReference type="CDD" id="cd03443">
    <property type="entry name" value="PaaI_thioesterase"/>
    <property type="match status" value="1"/>
</dbReference>
<keyword evidence="5" id="KW-1185">Reference proteome</keyword>
<evidence type="ECO:0000256" key="1">
    <source>
        <dbReference type="ARBA" id="ARBA00008324"/>
    </source>
</evidence>
<dbReference type="InterPro" id="IPR039298">
    <property type="entry name" value="ACOT13"/>
</dbReference>
<organism evidence="4 5">
    <name type="scientific">Paludibacterium paludis</name>
    <dbReference type="NCBI Taxonomy" id="1225769"/>
    <lineage>
        <taxon>Bacteria</taxon>
        <taxon>Pseudomonadati</taxon>
        <taxon>Pseudomonadota</taxon>
        <taxon>Betaproteobacteria</taxon>
        <taxon>Neisseriales</taxon>
        <taxon>Chromobacteriaceae</taxon>
        <taxon>Paludibacterium</taxon>
    </lineage>
</organism>
<feature type="domain" description="Thioesterase" evidence="3">
    <location>
        <begin position="65"/>
        <end position="138"/>
    </location>
</feature>
<evidence type="ECO:0000313" key="4">
    <source>
        <dbReference type="EMBL" id="GGY22213.1"/>
    </source>
</evidence>
<dbReference type="Pfam" id="PF03061">
    <property type="entry name" value="4HBT"/>
    <property type="match status" value="1"/>
</dbReference>
<dbReference type="Gene3D" id="3.10.129.10">
    <property type="entry name" value="Hotdog Thioesterase"/>
    <property type="match status" value="1"/>
</dbReference>
<dbReference type="Proteomes" id="UP000645257">
    <property type="component" value="Unassembled WGS sequence"/>
</dbReference>
<sequence>MRSGYLRPLGAGMNDTPLRLETIEQAEKVLNESPFVAIWNYQVKTVSPGMVELILPARPHFYRPGGIIQGGCLMTLADTAFWLAAMTSVGIDTPIVTLEMKTNFLSSAKSDICCRAEVMKSGRRVIYGTAVINDPSGQLLSHHTLTYLVV</sequence>
<keyword evidence="2" id="KW-0378">Hydrolase</keyword>
<dbReference type="InterPro" id="IPR006683">
    <property type="entry name" value="Thioestr_dom"/>
</dbReference>
<dbReference type="GO" id="GO:0047617">
    <property type="term" value="F:fatty acyl-CoA hydrolase activity"/>
    <property type="evidence" value="ECO:0007669"/>
    <property type="project" value="InterPro"/>
</dbReference>
<dbReference type="AlphaFoldDB" id="A0A918P5H8"/>
<dbReference type="NCBIfam" id="TIGR00369">
    <property type="entry name" value="unchar_dom_1"/>
    <property type="match status" value="1"/>
</dbReference>
<dbReference type="PANTHER" id="PTHR21660">
    <property type="entry name" value="THIOESTERASE SUPERFAMILY MEMBER-RELATED"/>
    <property type="match status" value="1"/>
</dbReference>
<reference evidence="4" key="1">
    <citation type="journal article" date="2014" name="Int. J. Syst. Evol. Microbiol.">
        <title>Complete genome sequence of Corynebacterium casei LMG S-19264T (=DSM 44701T), isolated from a smear-ripened cheese.</title>
        <authorList>
            <consortium name="US DOE Joint Genome Institute (JGI-PGF)"/>
            <person name="Walter F."/>
            <person name="Albersmeier A."/>
            <person name="Kalinowski J."/>
            <person name="Ruckert C."/>
        </authorList>
    </citation>
    <scope>NUCLEOTIDE SEQUENCE</scope>
    <source>
        <strain evidence="4">KCTC 32182</strain>
    </source>
</reference>